<organism evidence="1 2">
    <name type="scientific">Streptomyces venezuelae</name>
    <dbReference type="NCBI Taxonomy" id="54571"/>
    <lineage>
        <taxon>Bacteria</taxon>
        <taxon>Bacillati</taxon>
        <taxon>Actinomycetota</taxon>
        <taxon>Actinomycetes</taxon>
        <taxon>Kitasatosporales</taxon>
        <taxon>Streptomycetaceae</taxon>
        <taxon>Streptomyces</taxon>
    </lineage>
</organism>
<protein>
    <submittedName>
        <fullName evidence="1">Uncharacterized protein</fullName>
    </submittedName>
</protein>
<sequence length="59" mass="6445">MKDPFACEEQALLAPSAPADRAAARRTVAARAVDRAELLLLIDMLGLHPEHDRPDEPGR</sequence>
<gene>
    <name evidence="1" type="ORF">DEJ50_31585</name>
</gene>
<dbReference type="EMBL" id="CP029190">
    <property type="protein sequence ID" value="QES51719.1"/>
    <property type="molecule type" value="Genomic_DNA"/>
</dbReference>
<dbReference type="RefSeq" id="WP_150211464.1">
    <property type="nucleotide sequence ID" value="NZ_CP029190.1"/>
</dbReference>
<accession>A0A5P2DFE8</accession>
<evidence type="ECO:0000313" key="1">
    <source>
        <dbReference type="EMBL" id="QES51719.1"/>
    </source>
</evidence>
<dbReference type="AlphaFoldDB" id="A0A5P2DFE8"/>
<proteinExistence type="predicted"/>
<dbReference type="Proteomes" id="UP000325211">
    <property type="component" value="Chromosome"/>
</dbReference>
<evidence type="ECO:0000313" key="2">
    <source>
        <dbReference type="Proteomes" id="UP000325211"/>
    </source>
</evidence>
<reference evidence="1 2" key="1">
    <citation type="submission" date="2018-05" db="EMBL/GenBank/DDBJ databases">
        <title>Streptomyces venezuelae.</title>
        <authorList>
            <person name="Kim W."/>
            <person name="Lee N."/>
            <person name="Cho B.-K."/>
        </authorList>
    </citation>
    <scope>NUCLEOTIDE SEQUENCE [LARGE SCALE GENOMIC DNA]</scope>
    <source>
        <strain evidence="1 2">ATCC 21782</strain>
    </source>
</reference>
<name>A0A5P2DFE8_STRVZ</name>